<evidence type="ECO:0000313" key="2">
    <source>
        <dbReference type="Proteomes" id="UP000887574"/>
    </source>
</evidence>
<evidence type="ECO:0000256" key="1">
    <source>
        <dbReference type="SAM" id="MobiDB-lite"/>
    </source>
</evidence>
<proteinExistence type="predicted"/>
<evidence type="ECO:0000313" key="3">
    <source>
        <dbReference type="WBParaSite" id="jg10402"/>
    </source>
</evidence>
<keyword evidence="2" id="KW-1185">Reference proteome</keyword>
<organism evidence="2 3">
    <name type="scientific">Ditylenchus dipsaci</name>
    <dbReference type="NCBI Taxonomy" id="166011"/>
    <lineage>
        <taxon>Eukaryota</taxon>
        <taxon>Metazoa</taxon>
        <taxon>Ecdysozoa</taxon>
        <taxon>Nematoda</taxon>
        <taxon>Chromadorea</taxon>
        <taxon>Rhabditida</taxon>
        <taxon>Tylenchina</taxon>
        <taxon>Tylenchomorpha</taxon>
        <taxon>Sphaerularioidea</taxon>
        <taxon>Anguinidae</taxon>
        <taxon>Anguininae</taxon>
        <taxon>Ditylenchus</taxon>
    </lineage>
</organism>
<sequence length="83" mass="9244">MVRLIKVLISSPHLLSDSQCQLFDLTGVAPERRSENEIESGLSISGRDRRKGPFRSRSSRSLICMTQSRAGTFARGFRISASM</sequence>
<dbReference type="AlphaFoldDB" id="A0A915CN85"/>
<feature type="region of interest" description="Disordered" evidence="1">
    <location>
        <begin position="36"/>
        <end position="58"/>
    </location>
</feature>
<dbReference type="Proteomes" id="UP000887574">
    <property type="component" value="Unplaced"/>
</dbReference>
<feature type="compositionally biased region" description="Basic residues" evidence="1">
    <location>
        <begin position="48"/>
        <end position="58"/>
    </location>
</feature>
<reference evidence="3" key="1">
    <citation type="submission" date="2022-11" db="UniProtKB">
        <authorList>
            <consortium name="WormBaseParasite"/>
        </authorList>
    </citation>
    <scope>IDENTIFICATION</scope>
</reference>
<dbReference type="WBParaSite" id="jg10402">
    <property type="protein sequence ID" value="jg10402"/>
    <property type="gene ID" value="jg10402"/>
</dbReference>
<name>A0A915CN85_9BILA</name>
<protein>
    <submittedName>
        <fullName evidence="3">Uncharacterized protein</fullName>
    </submittedName>
</protein>
<accession>A0A915CN85</accession>